<comment type="caution">
    <text evidence="2">The sequence shown here is derived from an EMBL/GenBank/DDBJ whole genome shotgun (WGS) entry which is preliminary data.</text>
</comment>
<protein>
    <submittedName>
        <fullName evidence="2">Uncharacterized protein</fullName>
    </submittedName>
</protein>
<proteinExistence type="predicted"/>
<dbReference type="Proteomes" id="UP000037564">
    <property type="component" value="Unassembled WGS sequence"/>
</dbReference>
<dbReference type="EMBL" id="QFSS01000373">
    <property type="protein sequence ID" value="PZZ61396.1"/>
    <property type="molecule type" value="Genomic_DNA"/>
</dbReference>
<reference evidence="1 3" key="1">
    <citation type="submission" date="2015-07" db="EMBL/GenBank/DDBJ databases">
        <title>Genome sequences of 64 non-O157:H7 Shiga toxin-producing Escherichia coli strains.</title>
        <authorList>
            <person name="Gonzalez-Escalona N."/>
            <person name="Toro M."/>
            <person name="Timme R."/>
            <person name="Payne J."/>
        </authorList>
    </citation>
    <scope>NUCLEOTIDE SEQUENCE [LARGE SCALE GENOMIC DNA]</scope>
    <source>
        <strain evidence="1 3">CFSAN026843</strain>
    </source>
</reference>
<evidence type="ECO:0000313" key="1">
    <source>
        <dbReference type="EMBL" id="KNF63666.1"/>
    </source>
</evidence>
<dbReference type="AlphaFoldDB" id="A0A0B1L869"/>
<name>A0A0B1L869_ECOLX</name>
<dbReference type="EMBL" id="LGZN01000080">
    <property type="protein sequence ID" value="KNF63666.1"/>
    <property type="molecule type" value="Genomic_DNA"/>
</dbReference>
<evidence type="ECO:0000313" key="2">
    <source>
        <dbReference type="EMBL" id="PZZ61396.1"/>
    </source>
</evidence>
<dbReference type="PATRIC" id="fig|562.11293.peg.1417"/>
<organism evidence="2 4">
    <name type="scientific">Escherichia coli</name>
    <dbReference type="NCBI Taxonomy" id="562"/>
    <lineage>
        <taxon>Bacteria</taxon>
        <taxon>Pseudomonadati</taxon>
        <taxon>Pseudomonadota</taxon>
        <taxon>Gammaproteobacteria</taxon>
        <taxon>Enterobacterales</taxon>
        <taxon>Enterobacteriaceae</taxon>
        <taxon>Escherichia</taxon>
    </lineage>
</organism>
<accession>A0A0B1L869</accession>
<evidence type="ECO:0000313" key="3">
    <source>
        <dbReference type="Proteomes" id="UP000037564"/>
    </source>
</evidence>
<dbReference type="Proteomes" id="UP000248865">
    <property type="component" value="Unassembled WGS sequence"/>
</dbReference>
<reference evidence="2 4" key="2">
    <citation type="submission" date="2018-05" db="EMBL/GenBank/DDBJ databases">
        <title>Genomic sequencing of EHEC O26 New European Clone.</title>
        <authorList>
            <person name="Karnisova L."/>
            <person name="Nunvar J."/>
            <person name="Marejkova M."/>
            <person name="Mellmann A."/>
            <person name="Drevinek P."/>
            <person name="Blahova K."/>
            <person name="Bielaszewska M."/>
        </authorList>
    </citation>
    <scope>NUCLEOTIDE SEQUENCE [LARGE SCALE GENOMIC DNA]</scope>
    <source>
        <strain evidence="2 4">14-391</strain>
    </source>
</reference>
<gene>
    <name evidence="2" type="ORF">DIV22_24305</name>
    <name evidence="1" type="ORF">WR15_23370</name>
</gene>
<evidence type="ECO:0000313" key="4">
    <source>
        <dbReference type="Proteomes" id="UP000248865"/>
    </source>
</evidence>
<sequence length="74" mass="8202">MELSSTKGDEARLYRNGSMALMPVCCSIMASLSIRCCSSRKNFASSGDKSIVITRKAMRCSALRYRADGSYPFY</sequence>